<proteinExistence type="predicted"/>
<organism evidence="2 3">
    <name type="scientific">Rugosimonospora acidiphila</name>
    <dbReference type="NCBI Taxonomy" id="556531"/>
    <lineage>
        <taxon>Bacteria</taxon>
        <taxon>Bacillati</taxon>
        <taxon>Actinomycetota</taxon>
        <taxon>Actinomycetes</taxon>
        <taxon>Micromonosporales</taxon>
        <taxon>Micromonosporaceae</taxon>
        <taxon>Rugosimonospora</taxon>
    </lineage>
</organism>
<accession>A0ABP9SRV2</accession>
<gene>
    <name evidence="2" type="ORF">GCM10023322_75490</name>
</gene>
<sequence>MTTPDPSRYLAAADDMLRGRGDLGAAALADGWWPKACACLIRLALEATISAYWHQVSPPVAQYGNGRMKLLLLRRRLPDELVRYAAYTWAALSRATHHHCYESSVSAVELRHLHAAATSIAAEIARLSSGTGRRASASPRWQAASVQPQQQGRRG</sequence>
<feature type="region of interest" description="Disordered" evidence="1">
    <location>
        <begin position="131"/>
        <end position="155"/>
    </location>
</feature>
<evidence type="ECO:0000256" key="1">
    <source>
        <dbReference type="SAM" id="MobiDB-lite"/>
    </source>
</evidence>
<dbReference type="RefSeq" id="WP_345638036.1">
    <property type="nucleotide sequence ID" value="NZ_BAABJQ010000038.1"/>
</dbReference>
<evidence type="ECO:0000313" key="3">
    <source>
        <dbReference type="Proteomes" id="UP001501570"/>
    </source>
</evidence>
<keyword evidence="3" id="KW-1185">Reference proteome</keyword>
<evidence type="ECO:0008006" key="4">
    <source>
        <dbReference type="Google" id="ProtNLM"/>
    </source>
</evidence>
<dbReference type="EMBL" id="BAABJQ010000038">
    <property type="protein sequence ID" value="GAA5199574.1"/>
    <property type="molecule type" value="Genomic_DNA"/>
</dbReference>
<reference evidence="3" key="1">
    <citation type="journal article" date="2019" name="Int. J. Syst. Evol. Microbiol.">
        <title>The Global Catalogue of Microorganisms (GCM) 10K type strain sequencing project: providing services to taxonomists for standard genome sequencing and annotation.</title>
        <authorList>
            <consortium name="The Broad Institute Genomics Platform"/>
            <consortium name="The Broad Institute Genome Sequencing Center for Infectious Disease"/>
            <person name="Wu L."/>
            <person name="Ma J."/>
        </authorList>
    </citation>
    <scope>NUCLEOTIDE SEQUENCE [LARGE SCALE GENOMIC DNA]</scope>
    <source>
        <strain evidence="3">JCM 18304</strain>
    </source>
</reference>
<comment type="caution">
    <text evidence="2">The sequence shown here is derived from an EMBL/GenBank/DDBJ whole genome shotgun (WGS) entry which is preliminary data.</text>
</comment>
<feature type="compositionally biased region" description="Polar residues" evidence="1">
    <location>
        <begin position="144"/>
        <end position="155"/>
    </location>
</feature>
<protein>
    <recommendedName>
        <fullName evidence="4">SAV-6107-like HEPN domain-containing protein</fullName>
    </recommendedName>
</protein>
<evidence type="ECO:0000313" key="2">
    <source>
        <dbReference type="EMBL" id="GAA5199574.1"/>
    </source>
</evidence>
<name>A0ABP9SRV2_9ACTN</name>
<dbReference type="Proteomes" id="UP001501570">
    <property type="component" value="Unassembled WGS sequence"/>
</dbReference>